<name>A0AAV7VVL0_PLEWA</name>
<accession>A0AAV7VVL0</accession>
<dbReference type="EMBL" id="JANPWB010000002">
    <property type="protein sequence ID" value="KAJ1204586.1"/>
    <property type="molecule type" value="Genomic_DNA"/>
</dbReference>
<dbReference type="Proteomes" id="UP001066276">
    <property type="component" value="Chromosome 1_2"/>
</dbReference>
<dbReference type="AlphaFoldDB" id="A0AAV7VVL0"/>
<evidence type="ECO:0000313" key="3">
    <source>
        <dbReference type="Proteomes" id="UP001066276"/>
    </source>
</evidence>
<feature type="region of interest" description="Disordered" evidence="1">
    <location>
        <begin position="1"/>
        <end position="61"/>
    </location>
</feature>
<reference evidence="2" key="1">
    <citation type="journal article" date="2022" name="bioRxiv">
        <title>Sequencing and chromosome-scale assembly of the giantPleurodeles waltlgenome.</title>
        <authorList>
            <person name="Brown T."/>
            <person name="Elewa A."/>
            <person name="Iarovenko S."/>
            <person name="Subramanian E."/>
            <person name="Araus A.J."/>
            <person name="Petzold A."/>
            <person name="Susuki M."/>
            <person name="Suzuki K.-i.T."/>
            <person name="Hayashi T."/>
            <person name="Toyoda A."/>
            <person name="Oliveira C."/>
            <person name="Osipova E."/>
            <person name="Leigh N.D."/>
            <person name="Simon A."/>
            <person name="Yun M.H."/>
        </authorList>
    </citation>
    <scope>NUCLEOTIDE SEQUENCE</scope>
    <source>
        <strain evidence="2">20211129_DDA</strain>
        <tissue evidence="2">Liver</tissue>
    </source>
</reference>
<proteinExistence type="predicted"/>
<comment type="caution">
    <text evidence="2">The sequence shown here is derived from an EMBL/GenBank/DDBJ whole genome shotgun (WGS) entry which is preliminary data.</text>
</comment>
<evidence type="ECO:0000313" key="2">
    <source>
        <dbReference type="EMBL" id="KAJ1204586.1"/>
    </source>
</evidence>
<evidence type="ECO:0000256" key="1">
    <source>
        <dbReference type="SAM" id="MobiDB-lite"/>
    </source>
</evidence>
<protein>
    <submittedName>
        <fullName evidence="2">Uncharacterized protein</fullName>
    </submittedName>
</protein>
<sequence length="79" mass="8424">MTSMEKDVDENDSLTGPATELQYEETVTDGKTGTAPISEPLYASYSAPAEPSEGDTDRSHTLQCHGALLGATYKVGIWS</sequence>
<organism evidence="2 3">
    <name type="scientific">Pleurodeles waltl</name>
    <name type="common">Iberian ribbed newt</name>
    <dbReference type="NCBI Taxonomy" id="8319"/>
    <lineage>
        <taxon>Eukaryota</taxon>
        <taxon>Metazoa</taxon>
        <taxon>Chordata</taxon>
        <taxon>Craniata</taxon>
        <taxon>Vertebrata</taxon>
        <taxon>Euteleostomi</taxon>
        <taxon>Amphibia</taxon>
        <taxon>Batrachia</taxon>
        <taxon>Caudata</taxon>
        <taxon>Salamandroidea</taxon>
        <taxon>Salamandridae</taxon>
        <taxon>Pleurodelinae</taxon>
        <taxon>Pleurodeles</taxon>
    </lineage>
</organism>
<keyword evidence="3" id="KW-1185">Reference proteome</keyword>
<gene>
    <name evidence="2" type="ORF">NDU88_000032</name>
</gene>